<gene>
    <name evidence="2" type="ORF">AXG93_2550s1550</name>
</gene>
<evidence type="ECO:0000313" key="2">
    <source>
        <dbReference type="EMBL" id="OAE21816.1"/>
    </source>
</evidence>
<dbReference type="Proteomes" id="UP000077202">
    <property type="component" value="Unassembled WGS sequence"/>
</dbReference>
<dbReference type="EMBL" id="LVLJ01003342">
    <property type="protein sequence ID" value="OAE21816.1"/>
    <property type="molecule type" value="Genomic_DNA"/>
</dbReference>
<dbReference type="AlphaFoldDB" id="A0A176VPN8"/>
<feature type="region of interest" description="Disordered" evidence="1">
    <location>
        <begin position="157"/>
        <end position="188"/>
    </location>
</feature>
<reference evidence="2" key="1">
    <citation type="submission" date="2016-03" db="EMBL/GenBank/DDBJ databases">
        <title>Mechanisms controlling the formation of the plant cell surface in tip-growing cells are functionally conserved among land plants.</title>
        <authorList>
            <person name="Honkanen S."/>
            <person name="Jones V.A."/>
            <person name="Morieri G."/>
            <person name="Champion C."/>
            <person name="Hetherington A.J."/>
            <person name="Kelly S."/>
            <person name="Saint-Marcoux D."/>
            <person name="Proust H."/>
            <person name="Prescott H."/>
            <person name="Dolan L."/>
        </authorList>
    </citation>
    <scope>NUCLEOTIDE SEQUENCE [LARGE SCALE GENOMIC DNA]</scope>
    <source>
        <tissue evidence="2">Whole gametophyte</tissue>
    </source>
</reference>
<feature type="region of interest" description="Disordered" evidence="1">
    <location>
        <begin position="62"/>
        <end position="139"/>
    </location>
</feature>
<proteinExistence type="predicted"/>
<keyword evidence="3" id="KW-1185">Reference proteome</keyword>
<sequence>MEPKDGAEPSERNFESQRDLNPAQANCHAFLLVLHVGDGVRFLEQNNAIPCDVREGMDAHGAMDGGHGMEDVSDLDEGRGRAGAGRVRPGGQGRPLGAGEKVQRRKKVPQSSIRPQSPFFATTCSSLGSSSSRSGFWPRGSPVCCDFPHFPRRWRQEAGAPRHCRSASDEGGEVHDEIWKRRVTEENE</sequence>
<evidence type="ECO:0000313" key="3">
    <source>
        <dbReference type="Proteomes" id="UP000077202"/>
    </source>
</evidence>
<organism evidence="2 3">
    <name type="scientific">Marchantia polymorpha subsp. ruderalis</name>
    <dbReference type="NCBI Taxonomy" id="1480154"/>
    <lineage>
        <taxon>Eukaryota</taxon>
        <taxon>Viridiplantae</taxon>
        <taxon>Streptophyta</taxon>
        <taxon>Embryophyta</taxon>
        <taxon>Marchantiophyta</taxon>
        <taxon>Marchantiopsida</taxon>
        <taxon>Marchantiidae</taxon>
        <taxon>Marchantiales</taxon>
        <taxon>Marchantiaceae</taxon>
        <taxon>Marchantia</taxon>
    </lineage>
</organism>
<protein>
    <submittedName>
        <fullName evidence="2">Uncharacterized protein</fullName>
    </submittedName>
</protein>
<feature type="compositionally biased region" description="Polar residues" evidence="1">
    <location>
        <begin position="109"/>
        <end position="124"/>
    </location>
</feature>
<evidence type="ECO:0000256" key="1">
    <source>
        <dbReference type="SAM" id="MobiDB-lite"/>
    </source>
</evidence>
<comment type="caution">
    <text evidence="2">The sequence shown here is derived from an EMBL/GenBank/DDBJ whole genome shotgun (WGS) entry which is preliminary data.</text>
</comment>
<feature type="compositionally biased region" description="Basic and acidic residues" evidence="1">
    <location>
        <begin position="166"/>
        <end position="188"/>
    </location>
</feature>
<accession>A0A176VPN8</accession>
<name>A0A176VPN8_MARPO</name>
<feature type="compositionally biased region" description="Low complexity" evidence="1">
    <location>
        <begin position="125"/>
        <end position="139"/>
    </location>
</feature>